<keyword evidence="1" id="KW-0472">Membrane</keyword>
<feature type="transmembrane region" description="Helical" evidence="1">
    <location>
        <begin position="119"/>
        <end position="142"/>
    </location>
</feature>
<evidence type="ECO:0000313" key="3">
    <source>
        <dbReference type="Proteomes" id="UP000270021"/>
    </source>
</evidence>
<keyword evidence="1" id="KW-0812">Transmembrane</keyword>
<feature type="transmembrane region" description="Helical" evidence="1">
    <location>
        <begin position="12"/>
        <end position="31"/>
    </location>
</feature>
<keyword evidence="1" id="KW-1133">Transmembrane helix</keyword>
<keyword evidence="2" id="KW-0560">Oxidoreductase</keyword>
<evidence type="ECO:0000256" key="1">
    <source>
        <dbReference type="SAM" id="Phobius"/>
    </source>
</evidence>
<protein>
    <submittedName>
        <fullName evidence="2">Aromatic ring-opening dioxygenase LigA</fullName>
    </submittedName>
</protein>
<dbReference type="Proteomes" id="UP000270021">
    <property type="component" value="Chromosome"/>
</dbReference>
<evidence type="ECO:0000313" key="2">
    <source>
        <dbReference type="EMBL" id="AZN29687.1"/>
    </source>
</evidence>
<sequence>MNTKLAKITGIVTLIFGVLFIGTGAAAWFVVSDQLKAENITVAEDADFAAGDQVAGPISAFAQAQIIQEHALNITGGETYATLGGLARQAEEAGDEEAAAEYNAQRTTMMNASFLRSSLFTSVLSFGVALFAIGVGAWMLLAGATFLSSSRRAEDVVADRRADTY</sequence>
<dbReference type="OrthoDB" id="5243687at2"/>
<accession>A0A3Q8WT40</accession>
<name>A0A3Q8WT40_9ACTO</name>
<dbReference type="KEGG" id="fsl:EJO69_04725"/>
<dbReference type="AlphaFoldDB" id="A0A3Q8WT40"/>
<keyword evidence="2" id="KW-0223">Dioxygenase</keyword>
<reference evidence="2 3" key="1">
    <citation type="submission" date="2018-12" db="EMBL/GenBank/DDBJ databases">
        <title>Complete genome sequence of Flaviflexus salsibiostraticola KCTC 33148.</title>
        <authorList>
            <person name="Bae J.-W."/>
        </authorList>
    </citation>
    <scope>NUCLEOTIDE SEQUENCE [LARGE SCALE GENOMIC DNA]</scope>
    <source>
        <strain evidence="2 3">KCTC 33148</strain>
    </source>
</reference>
<organism evidence="2 3">
    <name type="scientific">Flaviflexus salsibiostraticola</name>
    <dbReference type="NCBI Taxonomy" id="1282737"/>
    <lineage>
        <taxon>Bacteria</taxon>
        <taxon>Bacillati</taxon>
        <taxon>Actinomycetota</taxon>
        <taxon>Actinomycetes</taxon>
        <taxon>Actinomycetales</taxon>
        <taxon>Actinomycetaceae</taxon>
        <taxon>Flaviflexus</taxon>
    </lineage>
</organism>
<gene>
    <name evidence="2" type="ORF">EJO69_04725</name>
</gene>
<dbReference type="EMBL" id="CP034438">
    <property type="protein sequence ID" value="AZN29687.1"/>
    <property type="molecule type" value="Genomic_DNA"/>
</dbReference>
<proteinExistence type="predicted"/>
<keyword evidence="3" id="KW-1185">Reference proteome</keyword>
<dbReference type="RefSeq" id="WP_126039777.1">
    <property type="nucleotide sequence ID" value="NZ_CP034438.1"/>
</dbReference>
<dbReference type="GO" id="GO:0051213">
    <property type="term" value="F:dioxygenase activity"/>
    <property type="evidence" value="ECO:0007669"/>
    <property type="project" value="UniProtKB-KW"/>
</dbReference>